<comment type="subcellular location">
    <subcellularLocation>
        <location evidence="1">Cell outer membrane</location>
        <topology evidence="1">Peripheral membrane protein</topology>
    </subcellularLocation>
</comment>
<dbReference type="CAZy" id="GH23">
    <property type="family name" value="Glycoside Hydrolase Family 23"/>
</dbReference>
<evidence type="ECO:0000313" key="6">
    <source>
        <dbReference type="Proteomes" id="UP000008718"/>
    </source>
</evidence>
<keyword evidence="3" id="KW-0472">Membrane</keyword>
<keyword evidence="3" id="KW-0998">Cell outer membrane</keyword>
<feature type="domain" description="Solute-binding protein family 3/N-terminal" evidence="4">
    <location>
        <begin position="20"/>
        <end position="245"/>
    </location>
</feature>
<dbReference type="Pfam" id="PF01464">
    <property type="entry name" value="SLT"/>
    <property type="match status" value="1"/>
</dbReference>
<dbReference type="Gene3D" id="1.10.530.10">
    <property type="match status" value="1"/>
</dbReference>
<dbReference type="KEGG" id="ppn:Palpr_1200"/>
<dbReference type="AlphaFoldDB" id="E4T3Q3"/>
<dbReference type="GO" id="GO:0009279">
    <property type="term" value="C:cell outer membrane"/>
    <property type="evidence" value="ECO:0007669"/>
    <property type="project" value="UniProtKB-SubCell"/>
</dbReference>
<protein>
    <submittedName>
        <fullName evidence="5">Lytic transglycosylase catalytic</fullName>
    </submittedName>
</protein>
<evidence type="ECO:0000256" key="2">
    <source>
        <dbReference type="ARBA" id="ARBA00022729"/>
    </source>
</evidence>
<dbReference type="PANTHER" id="PTHR35936:SF32">
    <property type="entry name" value="MEMBRANE-BOUND LYTIC MUREIN TRANSGLYCOSYLASE F"/>
    <property type="match status" value="1"/>
</dbReference>
<organism evidence="5 6">
    <name type="scientific">Paludibacter propionicigenes (strain DSM 17365 / JCM 13257 / WB4)</name>
    <dbReference type="NCBI Taxonomy" id="694427"/>
    <lineage>
        <taxon>Bacteria</taxon>
        <taxon>Pseudomonadati</taxon>
        <taxon>Bacteroidota</taxon>
        <taxon>Bacteroidia</taxon>
        <taxon>Bacteroidales</taxon>
        <taxon>Paludibacteraceae</taxon>
        <taxon>Paludibacter</taxon>
    </lineage>
</organism>
<accession>E4T3Q3</accession>
<evidence type="ECO:0000256" key="1">
    <source>
        <dbReference type="ARBA" id="ARBA00004339"/>
    </source>
</evidence>
<evidence type="ECO:0000259" key="4">
    <source>
        <dbReference type="SMART" id="SM00062"/>
    </source>
</evidence>
<keyword evidence="6" id="KW-1185">Reference proteome</keyword>
<dbReference type="InterPro" id="IPR001638">
    <property type="entry name" value="Solute-binding_3/MltF_N"/>
</dbReference>
<evidence type="ECO:0000313" key="5">
    <source>
        <dbReference type="EMBL" id="ADQ79347.1"/>
    </source>
</evidence>
<dbReference type="SUPFAM" id="SSF53955">
    <property type="entry name" value="Lysozyme-like"/>
    <property type="match status" value="1"/>
</dbReference>
<reference evidence="5 6" key="2">
    <citation type="journal article" date="2011" name="Stand. Genomic Sci.">
        <title>Complete genome sequence of Paludibacter propionicigenes type strain (WB4).</title>
        <authorList>
            <person name="Gronow S."/>
            <person name="Munk C."/>
            <person name="Lapidus A."/>
            <person name="Nolan M."/>
            <person name="Lucas S."/>
            <person name="Hammon N."/>
            <person name="Deshpande S."/>
            <person name="Cheng J.F."/>
            <person name="Tapia R."/>
            <person name="Han C."/>
            <person name="Goodwin L."/>
            <person name="Pitluck S."/>
            <person name="Liolios K."/>
            <person name="Ivanova N."/>
            <person name="Mavromatis K."/>
            <person name="Mikhailova N."/>
            <person name="Pati A."/>
            <person name="Chen A."/>
            <person name="Palaniappan K."/>
            <person name="Land M."/>
            <person name="Hauser L."/>
            <person name="Chang Y.J."/>
            <person name="Jeffries C.D."/>
            <person name="Brambilla E."/>
            <person name="Rohde M."/>
            <person name="Goker M."/>
            <person name="Detter J.C."/>
            <person name="Woyke T."/>
            <person name="Bristow J."/>
            <person name="Eisen J.A."/>
            <person name="Markowitz V."/>
            <person name="Hugenholtz P."/>
            <person name="Kyrpides N.C."/>
            <person name="Klenk H.P."/>
        </authorList>
    </citation>
    <scope>NUCLEOTIDE SEQUENCE [LARGE SCALE GENOMIC DNA]</scope>
    <source>
        <strain evidence="6">DSM 17365 / JCM 13257 / WB4</strain>
    </source>
</reference>
<dbReference type="CDD" id="cd01009">
    <property type="entry name" value="PBP2_YfhD_N"/>
    <property type="match status" value="1"/>
</dbReference>
<name>E4T3Q3_PALPW</name>
<gene>
    <name evidence="5" type="ordered locus">Palpr_1200</name>
</gene>
<dbReference type="InterPro" id="IPR008258">
    <property type="entry name" value="Transglycosylase_SLT_dom_1"/>
</dbReference>
<sequence length="436" mass="50091">MVESSVGNIVDLKGIVDSDTLRVATMTGSTSYFMYRDELMGFDYEMAENLADYLHVNIKISVARSEKEMLEWLENGKVDLLAYNMVETKELKNKFSFVFPQPDTYQVLVQSIGANALSDVTQLEGKDVYVKANSPFHKRLTALNEEIGGTINVILAPDSLNNDDLIDMVAENKISYTLAYNNLAQLHRSYNRKLDCHMPVGFNQRNGWLINTGCVNLRKAIEKWQQLPETDLMVSNLRGKYLDKNPFLSLRRIEIPKGSISPFDRLFKKYAPVINWDWRLLAAVAFHESRFNTTEVSWAGAAGLMQLMPHTASNFGLNKNNCFDPEMNIEASVQYIKSLNLSFSQVSNKEERIRFILAAYNSGPAHILDAMALTKKYGKKQHTWFNHVEYFLLKMSESQFYQDPVVKYGYFRGKETAKYVHNTLETYEKYRKKTNN</sequence>
<dbReference type="InterPro" id="IPR023346">
    <property type="entry name" value="Lysozyme-like_dom_sf"/>
</dbReference>
<keyword evidence="2" id="KW-0732">Signal</keyword>
<reference key="1">
    <citation type="submission" date="2010-11" db="EMBL/GenBank/DDBJ databases">
        <title>The complete genome of Paludibacter propionicigenes DSM 17365.</title>
        <authorList>
            <consortium name="US DOE Joint Genome Institute (JGI-PGF)"/>
            <person name="Lucas S."/>
            <person name="Copeland A."/>
            <person name="Lapidus A."/>
            <person name="Bruce D."/>
            <person name="Goodwin L."/>
            <person name="Pitluck S."/>
            <person name="Kyrpides N."/>
            <person name="Mavromatis K."/>
            <person name="Ivanova N."/>
            <person name="Munk A.C."/>
            <person name="Brettin T."/>
            <person name="Detter J.C."/>
            <person name="Han C."/>
            <person name="Tapia R."/>
            <person name="Land M."/>
            <person name="Hauser L."/>
            <person name="Markowitz V."/>
            <person name="Cheng J.-F."/>
            <person name="Hugenholtz P."/>
            <person name="Woyke T."/>
            <person name="Wu D."/>
            <person name="Gronow S."/>
            <person name="Wellnitz S."/>
            <person name="Brambilla E."/>
            <person name="Klenk H.-P."/>
            <person name="Eisen J.A."/>
        </authorList>
    </citation>
    <scope>NUCLEOTIDE SEQUENCE</scope>
    <source>
        <strain>WB4</strain>
    </source>
</reference>
<dbReference type="Gene3D" id="3.40.190.10">
    <property type="entry name" value="Periplasmic binding protein-like II"/>
    <property type="match status" value="2"/>
</dbReference>
<dbReference type="eggNOG" id="COG4623">
    <property type="taxonomic scope" value="Bacteria"/>
</dbReference>
<dbReference type="PANTHER" id="PTHR35936">
    <property type="entry name" value="MEMBRANE-BOUND LYTIC MUREIN TRANSGLYCOSYLASE F"/>
    <property type="match status" value="1"/>
</dbReference>
<dbReference type="STRING" id="694427.Palpr_1200"/>
<dbReference type="SMART" id="SM00062">
    <property type="entry name" value="PBPb"/>
    <property type="match status" value="1"/>
</dbReference>
<evidence type="ECO:0000256" key="3">
    <source>
        <dbReference type="ARBA" id="ARBA00023237"/>
    </source>
</evidence>
<dbReference type="Pfam" id="PF00497">
    <property type="entry name" value="SBP_bac_3"/>
    <property type="match status" value="1"/>
</dbReference>
<dbReference type="SUPFAM" id="SSF53850">
    <property type="entry name" value="Periplasmic binding protein-like II"/>
    <property type="match status" value="1"/>
</dbReference>
<dbReference type="CDD" id="cd13403">
    <property type="entry name" value="MLTF-like"/>
    <property type="match status" value="1"/>
</dbReference>
<dbReference type="HOGENOM" id="CLU_027494_2_0_10"/>
<dbReference type="Proteomes" id="UP000008718">
    <property type="component" value="Chromosome"/>
</dbReference>
<proteinExistence type="predicted"/>
<dbReference type="EMBL" id="CP002345">
    <property type="protein sequence ID" value="ADQ79347.1"/>
    <property type="molecule type" value="Genomic_DNA"/>
</dbReference>